<evidence type="ECO:0000256" key="3">
    <source>
        <dbReference type="ARBA" id="ARBA00022989"/>
    </source>
</evidence>
<dbReference type="OMA" id="CICIVAG"/>
<dbReference type="KEGG" id="nhe:NECHADRAFT_86869"/>
<dbReference type="InterPro" id="IPR036259">
    <property type="entry name" value="MFS_trans_sf"/>
</dbReference>
<dbReference type="InParanoid" id="C7ZK18"/>
<dbReference type="PANTHER" id="PTHR48022">
    <property type="entry name" value="PLASTIDIC GLUCOSE TRANSPORTER 4"/>
    <property type="match status" value="1"/>
</dbReference>
<feature type="transmembrane region" description="Helical" evidence="5">
    <location>
        <begin position="157"/>
        <end position="175"/>
    </location>
</feature>
<evidence type="ECO:0000256" key="5">
    <source>
        <dbReference type="SAM" id="Phobius"/>
    </source>
</evidence>
<dbReference type="GeneID" id="9676109"/>
<proteinExistence type="predicted"/>
<dbReference type="AlphaFoldDB" id="C7ZK18"/>
<dbReference type="Pfam" id="PF00083">
    <property type="entry name" value="Sugar_tr"/>
    <property type="match status" value="1"/>
</dbReference>
<keyword evidence="7" id="KW-1185">Reference proteome</keyword>
<feature type="transmembrane region" description="Helical" evidence="5">
    <location>
        <begin position="89"/>
        <end position="115"/>
    </location>
</feature>
<evidence type="ECO:0000256" key="4">
    <source>
        <dbReference type="ARBA" id="ARBA00023136"/>
    </source>
</evidence>
<dbReference type="eggNOG" id="KOG0254">
    <property type="taxonomic scope" value="Eukaryota"/>
</dbReference>
<dbReference type="RefSeq" id="XP_003041313.1">
    <property type="nucleotide sequence ID" value="XM_003041267.1"/>
</dbReference>
<dbReference type="VEuPathDB" id="FungiDB:NECHADRAFT_86869"/>
<evidence type="ECO:0000313" key="7">
    <source>
        <dbReference type="Proteomes" id="UP000005206"/>
    </source>
</evidence>
<dbReference type="HOGENOM" id="CLU_001265_30_13_1"/>
<sequence length="335" mass="37229">MAPKLTSESAGGTTHYTDLSSVLPQRTQPWWKNSHLVKLNLLLTVPMMTGYLIGFDSSMMNGLQSVPVWISDFDNPTGARLGVLNTMQIIGAVVCLPIVPTSLIALVAGFLCLLARVCPFGNSSADGRFFVGFGTGMVGVASNPLMAELSYPTHRPFITSFASTTWFLGAIVAAWSTYDTFKMSNSWSWKIPSLLQCIPSLYQLCFIYFVPESPRWLVSHGKLEEARTVLNRYHAGENTDADVSPLVRYEMAEIEAAIELEKLQNTKSYLDFFSTKGNRWRLAIAIILGLSAQWSGNGLISYYLVIVLRSIGIEDPERQNLINSGLTIFCYDRYF</sequence>
<dbReference type="PROSITE" id="PS00217">
    <property type="entry name" value="SUGAR_TRANSPORT_2"/>
    <property type="match status" value="1"/>
</dbReference>
<feature type="transmembrane region" description="Helical" evidence="5">
    <location>
        <begin position="282"/>
        <end position="308"/>
    </location>
</feature>
<dbReference type="PANTHER" id="PTHR48022:SF64">
    <property type="entry name" value="MAJOR FACILITATOR SUPERFAMILY (MFS) PROFILE DOMAIN-CONTAINING PROTEIN"/>
    <property type="match status" value="1"/>
</dbReference>
<keyword evidence="4 5" id="KW-0472">Membrane</keyword>
<dbReference type="OrthoDB" id="6133115at2759"/>
<dbReference type="InterPro" id="IPR050360">
    <property type="entry name" value="MFS_Sugar_Transporters"/>
</dbReference>
<protein>
    <recommendedName>
        <fullName evidence="8">Major facilitator superfamily (MFS) profile domain-containing protein</fullName>
    </recommendedName>
</protein>
<dbReference type="GO" id="GO:0016020">
    <property type="term" value="C:membrane"/>
    <property type="evidence" value="ECO:0007669"/>
    <property type="project" value="UniProtKB-SubCell"/>
</dbReference>
<dbReference type="InterPro" id="IPR005828">
    <property type="entry name" value="MFS_sugar_transport-like"/>
</dbReference>
<dbReference type="GO" id="GO:0005351">
    <property type="term" value="F:carbohydrate:proton symporter activity"/>
    <property type="evidence" value="ECO:0007669"/>
    <property type="project" value="TreeGrafter"/>
</dbReference>
<dbReference type="EMBL" id="GG698937">
    <property type="protein sequence ID" value="EEU35600.1"/>
    <property type="molecule type" value="Genomic_DNA"/>
</dbReference>
<comment type="subcellular location">
    <subcellularLocation>
        <location evidence="1">Membrane</location>
        <topology evidence="1">Multi-pass membrane protein</topology>
    </subcellularLocation>
</comment>
<evidence type="ECO:0000313" key="6">
    <source>
        <dbReference type="EMBL" id="EEU35600.1"/>
    </source>
</evidence>
<keyword evidence="2 5" id="KW-0812">Transmembrane</keyword>
<feature type="transmembrane region" description="Helical" evidence="5">
    <location>
        <begin position="36"/>
        <end position="55"/>
    </location>
</feature>
<dbReference type="Proteomes" id="UP000005206">
    <property type="component" value="Chromosome 11"/>
</dbReference>
<organism evidence="6 7">
    <name type="scientific">Fusarium vanettenii (strain ATCC MYA-4622 / CBS 123669 / FGSC 9596 / NRRL 45880 / 77-13-4)</name>
    <name type="common">Fusarium solani subsp. pisi</name>
    <dbReference type="NCBI Taxonomy" id="660122"/>
    <lineage>
        <taxon>Eukaryota</taxon>
        <taxon>Fungi</taxon>
        <taxon>Dikarya</taxon>
        <taxon>Ascomycota</taxon>
        <taxon>Pezizomycotina</taxon>
        <taxon>Sordariomycetes</taxon>
        <taxon>Hypocreomycetidae</taxon>
        <taxon>Hypocreales</taxon>
        <taxon>Nectriaceae</taxon>
        <taxon>Fusarium</taxon>
        <taxon>Fusarium solani species complex</taxon>
        <taxon>Fusarium vanettenii</taxon>
    </lineage>
</organism>
<dbReference type="InterPro" id="IPR005829">
    <property type="entry name" value="Sugar_transporter_CS"/>
</dbReference>
<evidence type="ECO:0008006" key="8">
    <source>
        <dbReference type="Google" id="ProtNLM"/>
    </source>
</evidence>
<gene>
    <name evidence="6" type="ORF">NECHADRAFT_86869</name>
</gene>
<feature type="transmembrane region" description="Helical" evidence="5">
    <location>
        <begin position="127"/>
        <end position="145"/>
    </location>
</feature>
<reference evidence="6 7" key="1">
    <citation type="journal article" date="2009" name="PLoS Genet.">
        <title>The genome of Nectria haematococca: contribution of supernumerary chromosomes to gene expansion.</title>
        <authorList>
            <person name="Coleman J.J."/>
            <person name="Rounsley S.D."/>
            <person name="Rodriguez-Carres M."/>
            <person name="Kuo A."/>
            <person name="Wasmann C.C."/>
            <person name="Grimwood J."/>
            <person name="Schmutz J."/>
            <person name="Taga M."/>
            <person name="White G.J."/>
            <person name="Zhou S."/>
            <person name="Schwartz D.C."/>
            <person name="Freitag M."/>
            <person name="Ma L.J."/>
            <person name="Danchin E.G."/>
            <person name="Henrissat B."/>
            <person name="Coutinho P.M."/>
            <person name="Nelson D.R."/>
            <person name="Straney D."/>
            <person name="Napoli C.A."/>
            <person name="Barker B.M."/>
            <person name="Gribskov M."/>
            <person name="Rep M."/>
            <person name="Kroken S."/>
            <person name="Molnar I."/>
            <person name="Rensing C."/>
            <person name="Kennell J.C."/>
            <person name="Zamora J."/>
            <person name="Farman M.L."/>
            <person name="Selker E.U."/>
            <person name="Salamov A."/>
            <person name="Shapiro H."/>
            <person name="Pangilinan J."/>
            <person name="Lindquist E."/>
            <person name="Lamers C."/>
            <person name="Grigoriev I.V."/>
            <person name="Geiser D.M."/>
            <person name="Covert S.F."/>
            <person name="Temporini E."/>
            <person name="Vanetten H.D."/>
        </authorList>
    </citation>
    <scope>NUCLEOTIDE SEQUENCE [LARGE SCALE GENOMIC DNA]</scope>
    <source>
        <strain evidence="7">ATCC MYA-4622 / CBS 123669 / FGSC 9596 / NRRL 45880 / 77-13-4</strain>
    </source>
</reference>
<name>C7ZK18_FUSV7</name>
<keyword evidence="3 5" id="KW-1133">Transmembrane helix</keyword>
<evidence type="ECO:0000256" key="1">
    <source>
        <dbReference type="ARBA" id="ARBA00004141"/>
    </source>
</evidence>
<accession>C7ZK18</accession>
<evidence type="ECO:0000256" key="2">
    <source>
        <dbReference type="ARBA" id="ARBA00022692"/>
    </source>
</evidence>
<dbReference type="Gene3D" id="1.20.1250.20">
    <property type="entry name" value="MFS general substrate transporter like domains"/>
    <property type="match status" value="1"/>
</dbReference>
<dbReference type="SUPFAM" id="SSF103473">
    <property type="entry name" value="MFS general substrate transporter"/>
    <property type="match status" value="1"/>
</dbReference>